<dbReference type="EMBL" id="ML145084">
    <property type="protein sequence ID" value="TBU66035.1"/>
    <property type="molecule type" value="Genomic_DNA"/>
</dbReference>
<evidence type="ECO:0000313" key="3">
    <source>
        <dbReference type="Proteomes" id="UP000292082"/>
    </source>
</evidence>
<gene>
    <name evidence="2" type="ORF">BD310DRAFT_912615</name>
</gene>
<evidence type="ECO:0000256" key="1">
    <source>
        <dbReference type="SAM" id="SignalP"/>
    </source>
</evidence>
<dbReference type="AlphaFoldDB" id="A0A4Q9QE90"/>
<keyword evidence="3" id="KW-1185">Reference proteome</keyword>
<name>A0A4Q9QE90_9APHY</name>
<evidence type="ECO:0008006" key="4">
    <source>
        <dbReference type="Google" id="ProtNLM"/>
    </source>
</evidence>
<proteinExistence type="predicted"/>
<protein>
    <recommendedName>
        <fullName evidence="4">Secreted protein</fullName>
    </recommendedName>
</protein>
<feature type="signal peptide" evidence="1">
    <location>
        <begin position="1"/>
        <end position="16"/>
    </location>
</feature>
<keyword evidence="1" id="KW-0732">Signal</keyword>
<organism evidence="2 3">
    <name type="scientific">Dichomitus squalens</name>
    <dbReference type="NCBI Taxonomy" id="114155"/>
    <lineage>
        <taxon>Eukaryota</taxon>
        <taxon>Fungi</taxon>
        <taxon>Dikarya</taxon>
        <taxon>Basidiomycota</taxon>
        <taxon>Agaricomycotina</taxon>
        <taxon>Agaricomycetes</taxon>
        <taxon>Polyporales</taxon>
        <taxon>Polyporaceae</taxon>
        <taxon>Dichomitus</taxon>
    </lineage>
</organism>
<evidence type="ECO:0000313" key="2">
    <source>
        <dbReference type="EMBL" id="TBU66035.1"/>
    </source>
</evidence>
<reference evidence="2 3" key="1">
    <citation type="submission" date="2019-01" db="EMBL/GenBank/DDBJ databases">
        <title>Draft genome sequences of three monokaryotic isolates of the white-rot basidiomycete fungus Dichomitus squalens.</title>
        <authorList>
            <consortium name="DOE Joint Genome Institute"/>
            <person name="Lopez S.C."/>
            <person name="Andreopoulos B."/>
            <person name="Pangilinan J."/>
            <person name="Lipzen A."/>
            <person name="Riley R."/>
            <person name="Ahrendt S."/>
            <person name="Ng V."/>
            <person name="Barry K."/>
            <person name="Daum C."/>
            <person name="Grigoriev I.V."/>
            <person name="Hilden K.S."/>
            <person name="Makela M.R."/>
            <person name="de Vries R.P."/>
        </authorList>
    </citation>
    <scope>NUCLEOTIDE SEQUENCE [LARGE SCALE GENOMIC DNA]</scope>
    <source>
        <strain evidence="2 3">CBS 464.89</strain>
    </source>
</reference>
<dbReference type="Proteomes" id="UP000292082">
    <property type="component" value="Unassembled WGS sequence"/>
</dbReference>
<accession>A0A4Q9QE90</accession>
<feature type="chain" id="PRO_5020999242" description="Secreted protein" evidence="1">
    <location>
        <begin position="17"/>
        <end position="78"/>
    </location>
</feature>
<sequence>MLTMIVFHILIPISLFGQYRLGHIPTGLAAIVHMEDKTTGGTASRTRAHHHFIGSMMFVSTHKSTGPPERGMALRSSQ</sequence>